<reference evidence="4" key="1">
    <citation type="submission" date="2011-07" db="EMBL/GenBank/DDBJ databases">
        <authorList>
            <consortium name="Caenorhabditis brenneri Sequencing and Analysis Consortium"/>
            <person name="Wilson R.K."/>
        </authorList>
    </citation>
    <scope>NUCLEOTIDE SEQUENCE [LARGE SCALE GENOMIC DNA]</scope>
    <source>
        <strain evidence="4">PB2801</strain>
    </source>
</reference>
<feature type="domain" description="PAN-3" evidence="2">
    <location>
        <begin position="1"/>
        <end position="126"/>
    </location>
</feature>
<accession>G0P9Y0</accession>
<evidence type="ECO:0000313" key="4">
    <source>
        <dbReference type="Proteomes" id="UP000008068"/>
    </source>
</evidence>
<organism evidence="4">
    <name type="scientific">Caenorhabditis brenneri</name>
    <name type="common">Nematode worm</name>
    <dbReference type="NCBI Taxonomy" id="135651"/>
    <lineage>
        <taxon>Eukaryota</taxon>
        <taxon>Metazoa</taxon>
        <taxon>Ecdysozoa</taxon>
        <taxon>Nematoda</taxon>
        <taxon>Chromadorea</taxon>
        <taxon>Rhabditida</taxon>
        <taxon>Rhabditina</taxon>
        <taxon>Rhabditomorpha</taxon>
        <taxon>Rhabditoidea</taxon>
        <taxon>Rhabditidae</taxon>
        <taxon>Peloderinae</taxon>
        <taxon>Caenorhabditis</taxon>
    </lineage>
</organism>
<protein>
    <recommendedName>
        <fullName evidence="2">PAN-3 domain-containing protein</fullName>
    </recommendedName>
</protein>
<dbReference type="OrthoDB" id="5872815at2759"/>
<dbReference type="InParanoid" id="G0P9Y0"/>
<keyword evidence="1" id="KW-0732">Signal</keyword>
<feature type="signal peptide" evidence="1">
    <location>
        <begin position="1"/>
        <end position="16"/>
    </location>
</feature>
<keyword evidence="4" id="KW-1185">Reference proteome</keyword>
<dbReference type="OMA" id="LDIMAIV"/>
<sequence length="285" mass="31861">MLIFLFCSFLILRTDAEPKIVTTWGEPVTYTYYSFITTDNYWNGCIRKCLDEDDCVLVFQLADKCQLFREGYISTVRLLDKLSGKVVGFKRNLNECPNSDSPPLFGENTVLELTYSLTSITSDNEEDLVGFQYKCAINSYISLQRSVPVCISIRVFPEPYTGNYGAAEAVCSSDNAFSLTGPYDKIEENRARSSTAPNTRLAIHSVSERWLDIMAIVNSSMPANVTSKISDLWIDGCCGTEGKNCTFADETMIGTSQYNKFVKMYQGGEQCAFLSIKEAGMYSAK</sequence>
<gene>
    <name evidence="3" type="ORF">CAEBREN_05343</name>
</gene>
<dbReference type="eggNOG" id="ENOG502TIGK">
    <property type="taxonomic scope" value="Eukaryota"/>
</dbReference>
<dbReference type="SMART" id="SM00605">
    <property type="entry name" value="CW"/>
    <property type="match status" value="1"/>
</dbReference>
<dbReference type="EMBL" id="GL380160">
    <property type="protein sequence ID" value="EGT48781.1"/>
    <property type="molecule type" value="Genomic_DNA"/>
</dbReference>
<evidence type="ECO:0000259" key="2">
    <source>
        <dbReference type="SMART" id="SM00605"/>
    </source>
</evidence>
<proteinExistence type="predicted"/>
<dbReference type="HOGENOM" id="CLU_045736_0_0_1"/>
<name>G0P9Y0_CAEBE</name>
<evidence type="ECO:0000313" key="3">
    <source>
        <dbReference type="EMBL" id="EGT48781.1"/>
    </source>
</evidence>
<dbReference type="PANTHER" id="PTHR47629">
    <property type="entry name" value="C-TYPE LECTIN-RELATED"/>
    <property type="match status" value="1"/>
</dbReference>
<dbReference type="Proteomes" id="UP000008068">
    <property type="component" value="Unassembled WGS sequence"/>
</dbReference>
<dbReference type="PANTHER" id="PTHR47629:SF8">
    <property type="entry name" value="PAN-3 DOMAIN-CONTAINING PROTEIN"/>
    <property type="match status" value="1"/>
</dbReference>
<feature type="chain" id="PRO_5003406533" description="PAN-3 domain-containing protein" evidence="1">
    <location>
        <begin position="17"/>
        <end position="285"/>
    </location>
</feature>
<evidence type="ECO:0000256" key="1">
    <source>
        <dbReference type="SAM" id="SignalP"/>
    </source>
</evidence>
<dbReference type="AlphaFoldDB" id="G0P9Y0"/>
<dbReference type="Pfam" id="PF08277">
    <property type="entry name" value="PAN_3"/>
    <property type="match status" value="1"/>
</dbReference>
<dbReference type="InterPro" id="IPR006583">
    <property type="entry name" value="PAN-3_domain"/>
</dbReference>